<feature type="region of interest" description="Disordered" evidence="1">
    <location>
        <begin position="437"/>
        <end position="461"/>
    </location>
</feature>
<name>A0AAV5JAQ2_9ROSI</name>
<feature type="region of interest" description="Disordered" evidence="1">
    <location>
        <begin position="46"/>
        <end position="71"/>
    </location>
</feature>
<dbReference type="PANTHER" id="PTHR36056">
    <property type="entry name" value="PROTEIN, PUTATIVE-RELATED"/>
    <property type="match status" value="1"/>
</dbReference>
<gene>
    <name evidence="2" type="ORF">SLEP1_g20136</name>
</gene>
<protein>
    <submittedName>
        <fullName evidence="2">Uncharacterized protein</fullName>
    </submittedName>
</protein>
<dbReference type="EMBL" id="BPVZ01000029">
    <property type="protein sequence ID" value="GKV08519.1"/>
    <property type="molecule type" value="Genomic_DNA"/>
</dbReference>
<reference evidence="2 3" key="1">
    <citation type="journal article" date="2021" name="Commun. Biol.">
        <title>The genome of Shorea leprosula (Dipterocarpaceae) highlights the ecological relevance of drought in aseasonal tropical rainforests.</title>
        <authorList>
            <person name="Ng K.K.S."/>
            <person name="Kobayashi M.J."/>
            <person name="Fawcett J.A."/>
            <person name="Hatakeyama M."/>
            <person name="Paape T."/>
            <person name="Ng C.H."/>
            <person name="Ang C.C."/>
            <person name="Tnah L.H."/>
            <person name="Lee C.T."/>
            <person name="Nishiyama T."/>
            <person name="Sese J."/>
            <person name="O'Brien M.J."/>
            <person name="Copetti D."/>
            <person name="Mohd Noor M.I."/>
            <person name="Ong R.C."/>
            <person name="Putra M."/>
            <person name="Sireger I.Z."/>
            <person name="Indrioko S."/>
            <person name="Kosugi Y."/>
            <person name="Izuno A."/>
            <person name="Isagi Y."/>
            <person name="Lee S.L."/>
            <person name="Shimizu K.K."/>
        </authorList>
    </citation>
    <scope>NUCLEOTIDE SEQUENCE [LARGE SCALE GENOMIC DNA]</scope>
    <source>
        <strain evidence="2">214</strain>
    </source>
</reference>
<feature type="compositionally biased region" description="Basic and acidic residues" evidence="1">
    <location>
        <begin position="252"/>
        <end position="263"/>
    </location>
</feature>
<sequence>MHARHRSPGNGYNRSSSIGVGLAASRISPESSGRGHGFYNSEYRNFKRGFGRGQNQSNKAIHPPTPRKGNDLFMEAGRLAAQYLVSQGLLPPTVLPGKWHNSNLKKQAGDFQDFRSLEGGDNLHLPQDGRTSALARLGTSPSDTGMGRRRYTDDYNPMGSRNHMKGRRRQVFRNYAPDLGREYDDDDDNTISGRHEEQQLGKDLGNGLQKYGSSESAPKSEEAGDSESEMEKYNVQKEMAAKPGSSNAGNDLQHETDVEHSKMSDGSTNLNAGTVEPEDGNTSDETEIKGTMEELPIHHNSAEVESLNKYMTDLLAVCKFANVPTKKRSSLSFKALKLDPIAKEEEKSASDIGPARRSEVLGEDDSFGGSSTDLLLYKSHDLTYLDSETSKDLSFHPAENVGELDHVYDVVQEKCKRSQSFPDGALLHDNEEDLIRGIPDLPRSSSMVENRGEKRALEQSDLEDVTKKQKEWFQPMASLVDDISVLSVLMDKKGRSEEGRDLPSERISVTINQHSFINDSQFSDGDAVESGVKCAEEKQLFPSSFKICDLNLMEADISEHHHSNPNISYPTTLETKSESQIDIDLSISNSNNSGEGSRHVSGSKGIEVIDLENGSTEEIKAVNNSEKKSEPMYVGMTSDINDVPDSYDGLTLTEFLGNFSNNPHVSEDINPDYLQNDNINPLQNEDINPMQNGMGLHNGEGTLGDDDSIYMSLGEIPLSKCDI</sequence>
<organism evidence="2 3">
    <name type="scientific">Rubroshorea leprosula</name>
    <dbReference type="NCBI Taxonomy" id="152421"/>
    <lineage>
        <taxon>Eukaryota</taxon>
        <taxon>Viridiplantae</taxon>
        <taxon>Streptophyta</taxon>
        <taxon>Embryophyta</taxon>
        <taxon>Tracheophyta</taxon>
        <taxon>Spermatophyta</taxon>
        <taxon>Magnoliopsida</taxon>
        <taxon>eudicotyledons</taxon>
        <taxon>Gunneridae</taxon>
        <taxon>Pentapetalae</taxon>
        <taxon>rosids</taxon>
        <taxon>malvids</taxon>
        <taxon>Malvales</taxon>
        <taxon>Dipterocarpaceae</taxon>
        <taxon>Rubroshorea</taxon>
    </lineage>
</organism>
<dbReference type="InterPro" id="IPR040276">
    <property type="entry name" value="At4g26450-like"/>
</dbReference>
<feature type="compositionally biased region" description="Basic and acidic residues" evidence="1">
    <location>
        <begin position="343"/>
        <end position="360"/>
    </location>
</feature>
<feature type="compositionally biased region" description="Acidic residues" evidence="1">
    <location>
        <begin position="276"/>
        <end position="285"/>
    </location>
</feature>
<feature type="compositionally biased region" description="Basic and acidic residues" evidence="1">
    <location>
        <begin position="450"/>
        <end position="461"/>
    </location>
</feature>
<accession>A0AAV5JAQ2</accession>
<feature type="compositionally biased region" description="Basic residues" evidence="1">
    <location>
        <begin position="162"/>
        <end position="171"/>
    </location>
</feature>
<feature type="region of interest" description="Disordered" evidence="1">
    <location>
        <begin position="343"/>
        <end position="366"/>
    </location>
</feature>
<dbReference type="Proteomes" id="UP001054252">
    <property type="component" value="Unassembled WGS sequence"/>
</dbReference>
<evidence type="ECO:0000256" key="1">
    <source>
        <dbReference type="SAM" id="MobiDB-lite"/>
    </source>
</evidence>
<keyword evidence="3" id="KW-1185">Reference proteome</keyword>
<evidence type="ECO:0000313" key="3">
    <source>
        <dbReference type="Proteomes" id="UP001054252"/>
    </source>
</evidence>
<evidence type="ECO:0000313" key="2">
    <source>
        <dbReference type="EMBL" id="GKV08519.1"/>
    </source>
</evidence>
<feature type="region of interest" description="Disordered" evidence="1">
    <location>
        <begin position="117"/>
        <end position="286"/>
    </location>
</feature>
<proteinExistence type="predicted"/>
<dbReference type="AlphaFoldDB" id="A0AAV5JAQ2"/>
<dbReference type="PANTHER" id="PTHR36056:SF1">
    <property type="entry name" value="PROTEIN, PUTATIVE-RELATED"/>
    <property type="match status" value="1"/>
</dbReference>
<comment type="caution">
    <text evidence="2">The sequence shown here is derived from an EMBL/GenBank/DDBJ whole genome shotgun (WGS) entry which is preliminary data.</text>
</comment>